<dbReference type="EMBL" id="JADCLJ010000025">
    <property type="protein sequence ID" value="MBE4910670.1"/>
    <property type="molecule type" value="Genomic_DNA"/>
</dbReference>
<dbReference type="Proteomes" id="UP001516662">
    <property type="component" value="Unassembled WGS sequence"/>
</dbReference>
<dbReference type="Pfam" id="PF07681">
    <property type="entry name" value="DoxX"/>
    <property type="match status" value="1"/>
</dbReference>
<evidence type="ECO:0000256" key="4">
    <source>
        <dbReference type="ARBA" id="ARBA00023136"/>
    </source>
</evidence>
<keyword evidence="4 5" id="KW-0472">Membrane</keyword>
<feature type="transmembrane region" description="Helical" evidence="5">
    <location>
        <begin position="98"/>
        <end position="116"/>
    </location>
</feature>
<sequence length="121" mass="13493">MSRSLSAFRLIEYAVAFVFIISGLMKIFSSTLGSYFISLGLPEPILIMNIVAIIEIICGIFILLGKSVKNASILLLVIMIGAFLLTKVPLLHTGLLHFAFHARLDIVMLILLYILYSKSYR</sequence>
<feature type="transmembrane region" description="Helical" evidence="5">
    <location>
        <begin position="45"/>
        <end position="64"/>
    </location>
</feature>
<keyword evidence="3 5" id="KW-1133">Transmembrane helix</keyword>
<protein>
    <submittedName>
        <fullName evidence="6">DoxX family membrane protein</fullName>
    </submittedName>
</protein>
<name>A0ABR9QQ78_9BACI</name>
<reference evidence="6 7" key="1">
    <citation type="submission" date="2020-10" db="EMBL/GenBank/DDBJ databases">
        <title>Bacillus sp. HD4P25, an endophyte from a halophyte.</title>
        <authorList>
            <person name="Sun J.-Q."/>
        </authorList>
    </citation>
    <scope>NUCLEOTIDE SEQUENCE [LARGE SCALE GENOMIC DNA]</scope>
    <source>
        <strain evidence="6 7">YIM 93174</strain>
    </source>
</reference>
<evidence type="ECO:0000313" key="7">
    <source>
        <dbReference type="Proteomes" id="UP001516662"/>
    </source>
</evidence>
<evidence type="ECO:0000256" key="5">
    <source>
        <dbReference type="SAM" id="Phobius"/>
    </source>
</evidence>
<feature type="transmembrane region" description="Helical" evidence="5">
    <location>
        <begin position="71"/>
        <end position="92"/>
    </location>
</feature>
<feature type="transmembrane region" description="Helical" evidence="5">
    <location>
        <begin position="7"/>
        <end position="25"/>
    </location>
</feature>
<keyword evidence="2 5" id="KW-0812">Transmembrane</keyword>
<evidence type="ECO:0000256" key="3">
    <source>
        <dbReference type="ARBA" id="ARBA00022989"/>
    </source>
</evidence>
<comment type="subcellular location">
    <subcellularLocation>
        <location evidence="1">Membrane</location>
        <topology evidence="1">Multi-pass membrane protein</topology>
    </subcellularLocation>
</comment>
<accession>A0ABR9QQ78</accession>
<dbReference type="InterPro" id="IPR032808">
    <property type="entry name" value="DoxX"/>
</dbReference>
<evidence type="ECO:0000256" key="1">
    <source>
        <dbReference type="ARBA" id="ARBA00004141"/>
    </source>
</evidence>
<gene>
    <name evidence="6" type="ORF">IMZ08_21755</name>
</gene>
<comment type="caution">
    <text evidence="6">The sequence shown here is derived from an EMBL/GenBank/DDBJ whole genome shotgun (WGS) entry which is preliminary data.</text>
</comment>
<evidence type="ECO:0000256" key="2">
    <source>
        <dbReference type="ARBA" id="ARBA00022692"/>
    </source>
</evidence>
<keyword evidence="7" id="KW-1185">Reference proteome</keyword>
<proteinExistence type="predicted"/>
<evidence type="ECO:0000313" key="6">
    <source>
        <dbReference type="EMBL" id="MBE4910670.1"/>
    </source>
</evidence>
<organism evidence="6 7">
    <name type="scientific">Litchfieldia luteola</name>
    <dbReference type="NCBI Taxonomy" id="682179"/>
    <lineage>
        <taxon>Bacteria</taxon>
        <taxon>Bacillati</taxon>
        <taxon>Bacillota</taxon>
        <taxon>Bacilli</taxon>
        <taxon>Bacillales</taxon>
        <taxon>Bacillaceae</taxon>
        <taxon>Litchfieldia</taxon>
    </lineage>
</organism>